<dbReference type="AlphaFoldDB" id="A0A9P4PDU9"/>
<dbReference type="Pfam" id="PF24864">
    <property type="entry name" value="DUF7730"/>
    <property type="match status" value="1"/>
</dbReference>
<feature type="domain" description="DUF7730" evidence="2">
    <location>
        <begin position="61"/>
        <end position="186"/>
    </location>
</feature>
<accession>A0A9P4PDU9</accession>
<feature type="region of interest" description="Disordered" evidence="1">
    <location>
        <begin position="1"/>
        <end position="39"/>
    </location>
</feature>
<proteinExistence type="predicted"/>
<protein>
    <recommendedName>
        <fullName evidence="2">DUF7730 domain-containing protein</fullName>
    </recommendedName>
</protein>
<comment type="caution">
    <text evidence="3">The sequence shown here is derived from an EMBL/GenBank/DDBJ whole genome shotgun (WGS) entry which is preliminary data.</text>
</comment>
<evidence type="ECO:0000259" key="2">
    <source>
        <dbReference type="Pfam" id="PF24864"/>
    </source>
</evidence>
<dbReference type="EMBL" id="MU001504">
    <property type="protein sequence ID" value="KAF2442047.1"/>
    <property type="molecule type" value="Genomic_DNA"/>
</dbReference>
<dbReference type="InterPro" id="IPR038883">
    <property type="entry name" value="AN11006-like"/>
</dbReference>
<organism evidence="3 4">
    <name type="scientific">Karstenula rhodostoma CBS 690.94</name>
    <dbReference type="NCBI Taxonomy" id="1392251"/>
    <lineage>
        <taxon>Eukaryota</taxon>
        <taxon>Fungi</taxon>
        <taxon>Dikarya</taxon>
        <taxon>Ascomycota</taxon>
        <taxon>Pezizomycotina</taxon>
        <taxon>Dothideomycetes</taxon>
        <taxon>Pleosporomycetidae</taxon>
        <taxon>Pleosporales</taxon>
        <taxon>Massarineae</taxon>
        <taxon>Didymosphaeriaceae</taxon>
        <taxon>Karstenula</taxon>
    </lineage>
</organism>
<reference evidence="3" key="1">
    <citation type="journal article" date="2020" name="Stud. Mycol.">
        <title>101 Dothideomycetes genomes: a test case for predicting lifestyles and emergence of pathogens.</title>
        <authorList>
            <person name="Haridas S."/>
            <person name="Albert R."/>
            <person name="Binder M."/>
            <person name="Bloem J."/>
            <person name="Labutti K."/>
            <person name="Salamov A."/>
            <person name="Andreopoulos B."/>
            <person name="Baker S."/>
            <person name="Barry K."/>
            <person name="Bills G."/>
            <person name="Bluhm B."/>
            <person name="Cannon C."/>
            <person name="Castanera R."/>
            <person name="Culley D."/>
            <person name="Daum C."/>
            <person name="Ezra D."/>
            <person name="Gonzalez J."/>
            <person name="Henrissat B."/>
            <person name="Kuo A."/>
            <person name="Liang C."/>
            <person name="Lipzen A."/>
            <person name="Lutzoni F."/>
            <person name="Magnuson J."/>
            <person name="Mondo S."/>
            <person name="Nolan M."/>
            <person name="Ohm R."/>
            <person name="Pangilinan J."/>
            <person name="Park H.-J."/>
            <person name="Ramirez L."/>
            <person name="Alfaro M."/>
            <person name="Sun H."/>
            <person name="Tritt A."/>
            <person name="Yoshinaga Y."/>
            <person name="Zwiers L.-H."/>
            <person name="Turgeon B."/>
            <person name="Goodwin S."/>
            <person name="Spatafora J."/>
            <person name="Crous P."/>
            <person name="Grigoriev I."/>
        </authorList>
    </citation>
    <scope>NUCLEOTIDE SEQUENCE</scope>
    <source>
        <strain evidence="3">CBS 690.94</strain>
    </source>
</reference>
<dbReference type="PANTHER" id="PTHR42085:SF1">
    <property type="entry name" value="F-BOX DOMAIN-CONTAINING PROTEIN"/>
    <property type="match status" value="1"/>
</dbReference>
<gene>
    <name evidence="3" type="ORF">P171DRAFT_474548</name>
</gene>
<evidence type="ECO:0000313" key="4">
    <source>
        <dbReference type="Proteomes" id="UP000799764"/>
    </source>
</evidence>
<dbReference type="InterPro" id="IPR056632">
    <property type="entry name" value="DUF7730"/>
</dbReference>
<dbReference type="Proteomes" id="UP000799764">
    <property type="component" value="Unassembled WGS sequence"/>
</dbReference>
<keyword evidence="4" id="KW-1185">Reference proteome</keyword>
<evidence type="ECO:0000256" key="1">
    <source>
        <dbReference type="SAM" id="MobiDB-lite"/>
    </source>
</evidence>
<sequence>MAPYNLRPHPKPARPTNGTPKQSQQSKRKKEKQTISLQRGLLSRSESSMRLEYATQINSLESPLLRLPAEIRIKIFEYVLVDEKSIQVYRKVLRSSPLARVRQCRPACVIVNGKCRIHTSHLSILRVCRQIYNESALIFYSQNTFHFPLDDGHMNRIAAALREGQRHAVYHIELCSEVLTFKMNRRRRAKDWNKHIFYSKQLSELFPNLQSVKLDDAILGYPYYWLRIFSPSAPSWPVLADVREMLLGGAEDVKLVLPRLMADTLNRDQSEVDSN</sequence>
<evidence type="ECO:0000313" key="3">
    <source>
        <dbReference type="EMBL" id="KAF2442047.1"/>
    </source>
</evidence>
<name>A0A9P4PDU9_9PLEO</name>
<dbReference type="PANTHER" id="PTHR42085">
    <property type="entry name" value="F-BOX DOMAIN-CONTAINING PROTEIN"/>
    <property type="match status" value="1"/>
</dbReference>
<dbReference type="OrthoDB" id="5413827at2759"/>